<gene>
    <name evidence="2" type="ORF">NNL22_11685</name>
</gene>
<evidence type="ECO:0000313" key="3">
    <source>
        <dbReference type="Proteomes" id="UP001164472"/>
    </source>
</evidence>
<dbReference type="EMBL" id="CP101527">
    <property type="protein sequence ID" value="UZW73698.1"/>
    <property type="molecule type" value="Genomic_DNA"/>
</dbReference>
<dbReference type="Proteomes" id="UP001164472">
    <property type="component" value="Chromosome"/>
</dbReference>
<dbReference type="RefSeq" id="WP_251809839.1">
    <property type="nucleotide sequence ID" value="NZ_CP101527.1"/>
</dbReference>
<sequence length="99" mass="10948">MRRRMLLSSIIFSLSLFTSSNLLASENAVSISKQETLKTLLVKLSGKNITLKLESGQELTGQLSSVGQHLVELNTLQGREFFNAIIMLDGIDGVIIRNR</sequence>
<dbReference type="AlphaFoldDB" id="A0A9E8HJ73"/>
<dbReference type="KEGG" id="asem:NNL22_11685"/>
<reference evidence="2" key="1">
    <citation type="submission" date="2022-07" db="EMBL/GenBank/DDBJ databases">
        <title>Alkalimarinus sp. nov., isolated from gut of a Alitta virens.</title>
        <authorList>
            <person name="Yang A.I."/>
            <person name="Shin N.-R."/>
        </authorList>
    </citation>
    <scope>NUCLEOTIDE SEQUENCE</scope>
    <source>
        <strain evidence="2">FA028</strain>
    </source>
</reference>
<protein>
    <submittedName>
        <fullName evidence="2">Uncharacterized protein</fullName>
    </submittedName>
</protein>
<evidence type="ECO:0000256" key="1">
    <source>
        <dbReference type="SAM" id="SignalP"/>
    </source>
</evidence>
<evidence type="ECO:0000313" key="2">
    <source>
        <dbReference type="EMBL" id="UZW73698.1"/>
    </source>
</evidence>
<keyword evidence="1" id="KW-0732">Signal</keyword>
<feature type="chain" id="PRO_5039285799" evidence="1">
    <location>
        <begin position="25"/>
        <end position="99"/>
    </location>
</feature>
<accession>A0A9E8HJ73</accession>
<organism evidence="2 3">
    <name type="scientific">Alkalimarinus sediminis</name>
    <dbReference type="NCBI Taxonomy" id="1632866"/>
    <lineage>
        <taxon>Bacteria</taxon>
        <taxon>Pseudomonadati</taxon>
        <taxon>Pseudomonadota</taxon>
        <taxon>Gammaproteobacteria</taxon>
        <taxon>Alteromonadales</taxon>
        <taxon>Alteromonadaceae</taxon>
        <taxon>Alkalimarinus</taxon>
    </lineage>
</organism>
<proteinExistence type="predicted"/>
<keyword evidence="3" id="KW-1185">Reference proteome</keyword>
<name>A0A9E8HJ73_9ALTE</name>
<feature type="signal peptide" evidence="1">
    <location>
        <begin position="1"/>
        <end position="24"/>
    </location>
</feature>